<evidence type="ECO:0000313" key="2">
    <source>
        <dbReference type="EMBL" id="CUH51427.1"/>
    </source>
</evidence>
<evidence type="ECO:0000259" key="1">
    <source>
        <dbReference type="Pfam" id="PF02602"/>
    </source>
</evidence>
<name>A0A0P1FBV3_9RHOB</name>
<gene>
    <name evidence="2" type="ORF">SHM7688_00864</name>
</gene>
<dbReference type="InterPro" id="IPR036108">
    <property type="entry name" value="4pyrrol_syn_uPrphyn_synt_sf"/>
</dbReference>
<protein>
    <submittedName>
        <fullName evidence="2">Uroporphyrinogen-III synthase</fullName>
    </submittedName>
</protein>
<dbReference type="Pfam" id="PF02602">
    <property type="entry name" value="HEM4"/>
    <property type="match status" value="1"/>
</dbReference>
<reference evidence="2 3" key="1">
    <citation type="submission" date="2015-09" db="EMBL/GenBank/DDBJ databases">
        <authorList>
            <consortium name="Swine Surveillance"/>
        </authorList>
    </citation>
    <scope>NUCLEOTIDE SEQUENCE [LARGE SCALE GENOMIC DNA]</scope>
    <source>
        <strain evidence="2 3">CECT 7688</strain>
    </source>
</reference>
<accession>A0A0P1FBV3</accession>
<dbReference type="RefSeq" id="WP_058238734.1">
    <property type="nucleotide sequence ID" value="NZ_CYPW01000006.1"/>
</dbReference>
<dbReference type="Gene3D" id="3.40.50.10090">
    <property type="match status" value="2"/>
</dbReference>
<keyword evidence="3" id="KW-1185">Reference proteome</keyword>
<dbReference type="EMBL" id="CYPW01000006">
    <property type="protein sequence ID" value="CUH51427.1"/>
    <property type="molecule type" value="Genomic_DNA"/>
</dbReference>
<organism evidence="2 3">
    <name type="scientific">Shimia marina</name>
    <dbReference type="NCBI Taxonomy" id="321267"/>
    <lineage>
        <taxon>Bacteria</taxon>
        <taxon>Pseudomonadati</taxon>
        <taxon>Pseudomonadota</taxon>
        <taxon>Alphaproteobacteria</taxon>
        <taxon>Rhodobacterales</taxon>
        <taxon>Roseobacteraceae</taxon>
    </lineage>
</organism>
<dbReference type="AlphaFoldDB" id="A0A0P1FBV3"/>
<dbReference type="CDD" id="cd06578">
    <property type="entry name" value="HemD"/>
    <property type="match status" value="1"/>
</dbReference>
<dbReference type="OrthoDB" id="7204250at2"/>
<evidence type="ECO:0000313" key="3">
    <source>
        <dbReference type="Proteomes" id="UP000054823"/>
    </source>
</evidence>
<proteinExistence type="predicted"/>
<feature type="domain" description="Tetrapyrrole biosynthesis uroporphyrinogen III synthase" evidence="1">
    <location>
        <begin position="20"/>
        <end position="226"/>
    </location>
</feature>
<dbReference type="SUPFAM" id="SSF69618">
    <property type="entry name" value="HemD-like"/>
    <property type="match status" value="1"/>
</dbReference>
<dbReference type="GO" id="GO:0033014">
    <property type="term" value="P:tetrapyrrole biosynthetic process"/>
    <property type="evidence" value="ECO:0007669"/>
    <property type="project" value="InterPro"/>
</dbReference>
<sequence length="236" mass="24373">MVDETPLILLTRPRADAEGFAANLRKQGVMARIVVSPIVEIVPMPNQSALMAEVSGASGVIFTSRNAVAAAPEGVGQFAWCVGSATAEAARAKGWSAVAAKGDADQLVARILADAPKGPLIHLCGAVTRGAVAQRLNAAGLNTREIVVYRQEARGLSEPALQILSQKTPLIVPLFSPRAAALFGAQGPFDAPLTVVTMSEAVKEALGELPCDQVILAAQKDAESMTNAITGLLDAG</sequence>
<dbReference type="Proteomes" id="UP000054823">
    <property type="component" value="Unassembled WGS sequence"/>
</dbReference>
<dbReference type="STRING" id="321267.SHM7688_00864"/>
<dbReference type="InterPro" id="IPR003754">
    <property type="entry name" value="4pyrrol_synth_uPrphyn_synth"/>
</dbReference>
<dbReference type="GO" id="GO:0004852">
    <property type="term" value="F:uroporphyrinogen-III synthase activity"/>
    <property type="evidence" value="ECO:0007669"/>
    <property type="project" value="InterPro"/>
</dbReference>